<evidence type="ECO:0000256" key="1">
    <source>
        <dbReference type="SAM" id="MobiDB-lite"/>
    </source>
</evidence>
<feature type="region of interest" description="Disordered" evidence="1">
    <location>
        <begin position="79"/>
        <end position="145"/>
    </location>
</feature>
<organism evidence="2 3">
    <name type="scientific">Schleiferia thermophila</name>
    <dbReference type="NCBI Taxonomy" id="884107"/>
    <lineage>
        <taxon>Bacteria</taxon>
        <taxon>Pseudomonadati</taxon>
        <taxon>Bacteroidota</taxon>
        <taxon>Flavobacteriia</taxon>
        <taxon>Flavobacteriales</taxon>
        <taxon>Schleiferiaceae</taxon>
        <taxon>Schleiferia</taxon>
    </lineage>
</organism>
<protein>
    <recommendedName>
        <fullName evidence="4">DNA primase</fullName>
    </recommendedName>
</protein>
<reference evidence="2 3" key="1">
    <citation type="submission" date="2018-07" db="EMBL/GenBank/DDBJ databases">
        <title>Genomic Encyclopedia of Type Strains, Phase IV (KMG-IV): sequencing the most valuable type-strain genomes for metagenomic binning, comparative biology and taxonomic classification.</title>
        <authorList>
            <person name="Goeker M."/>
        </authorList>
    </citation>
    <scope>NUCLEOTIDE SEQUENCE [LARGE SCALE GENOMIC DNA]</scope>
    <source>
        <strain evidence="2 3">DSM 21410</strain>
    </source>
</reference>
<feature type="compositionally biased region" description="Acidic residues" evidence="1">
    <location>
        <begin position="91"/>
        <end position="103"/>
    </location>
</feature>
<evidence type="ECO:0000313" key="3">
    <source>
        <dbReference type="Proteomes" id="UP000253517"/>
    </source>
</evidence>
<feature type="compositionally biased region" description="Acidic residues" evidence="1">
    <location>
        <begin position="121"/>
        <end position="145"/>
    </location>
</feature>
<dbReference type="RefSeq" id="WP_037355828.1">
    <property type="nucleotide sequence ID" value="NZ_BHZF01000001.1"/>
</dbReference>
<dbReference type="EMBL" id="QPJS01000001">
    <property type="protein sequence ID" value="RCX05279.1"/>
    <property type="molecule type" value="Genomic_DNA"/>
</dbReference>
<accession>A0A369A7L1</accession>
<comment type="caution">
    <text evidence="2">The sequence shown here is derived from an EMBL/GenBank/DDBJ whole genome shotgun (WGS) entry which is preliminary data.</text>
</comment>
<dbReference type="AlphaFoldDB" id="A0A369A7L1"/>
<proteinExistence type="predicted"/>
<dbReference type="Proteomes" id="UP000253517">
    <property type="component" value="Unassembled WGS sequence"/>
</dbReference>
<name>A0A369A7L1_9FLAO</name>
<evidence type="ECO:0000313" key="2">
    <source>
        <dbReference type="EMBL" id="RCX05279.1"/>
    </source>
</evidence>
<sequence>MEKKRIIVDYKNITNKLLSLLVETYPNGYEDHIIKFKNAKNEWVSAVPLETDEAKYLVKVGVELDKRVEAFTLLDEEDENIPVPLDVPPTDIDDEDLESEQDDERPKRKKRTSDRLLEAGFDPEDDEDEEDDYADEEDDEDEDEY</sequence>
<evidence type="ECO:0008006" key="4">
    <source>
        <dbReference type="Google" id="ProtNLM"/>
    </source>
</evidence>
<gene>
    <name evidence="2" type="ORF">DES35_101564</name>
</gene>
<keyword evidence="3" id="KW-1185">Reference proteome</keyword>